<keyword evidence="3" id="KW-1185">Reference proteome</keyword>
<proteinExistence type="predicted"/>
<dbReference type="EMBL" id="CP042906">
    <property type="protein sequence ID" value="QEX19487.1"/>
    <property type="molecule type" value="Genomic_DNA"/>
</dbReference>
<dbReference type="KEGG" id="htq:FRZ44_48010"/>
<dbReference type="Proteomes" id="UP000326202">
    <property type="component" value="Chromosome"/>
</dbReference>
<reference evidence="2 3" key="1">
    <citation type="submission" date="2019-08" db="EMBL/GenBank/DDBJ databases">
        <title>Hyperibacter terrae gen. nov., sp. nov. and Hyperibacter viscosus sp. nov., two new members in the family Rhodospirillaceae isolated from the rhizosphere of Hypericum perforatum.</title>
        <authorList>
            <person name="Noviana Z."/>
        </authorList>
    </citation>
    <scope>NUCLEOTIDE SEQUENCE [LARGE SCALE GENOMIC DNA]</scope>
    <source>
        <strain evidence="2 3">R5913</strain>
    </source>
</reference>
<dbReference type="PANTHER" id="PTHR35006">
    <property type="entry name" value="GLYOXALASE FAMILY PROTEIN (AFU_ORTHOLOGUE AFUA_5G14830)"/>
    <property type="match status" value="1"/>
</dbReference>
<evidence type="ECO:0000313" key="3">
    <source>
        <dbReference type="Proteomes" id="UP000326202"/>
    </source>
</evidence>
<dbReference type="InterPro" id="IPR029068">
    <property type="entry name" value="Glyas_Bleomycin-R_OHBP_Dase"/>
</dbReference>
<protein>
    <submittedName>
        <fullName evidence="2">Lactoylglutathione lyase</fullName>
    </submittedName>
</protein>
<dbReference type="Gene3D" id="3.10.180.10">
    <property type="entry name" value="2,3-Dihydroxybiphenyl 1,2-Dioxygenase, domain 1"/>
    <property type="match status" value="1"/>
</dbReference>
<dbReference type="AlphaFoldDB" id="A0A5J6MQU3"/>
<dbReference type="RefSeq" id="WP_151179548.1">
    <property type="nucleotide sequence ID" value="NZ_CP042906.1"/>
</dbReference>
<name>A0A5J6MQU3_9PROT</name>
<dbReference type="OrthoDB" id="9807407at2"/>
<dbReference type="GO" id="GO:0016829">
    <property type="term" value="F:lyase activity"/>
    <property type="evidence" value="ECO:0007669"/>
    <property type="project" value="UniProtKB-KW"/>
</dbReference>
<feature type="domain" description="Glyoxalase/fosfomycin resistance/dioxygenase" evidence="1">
    <location>
        <begin position="2"/>
        <end position="118"/>
    </location>
</feature>
<dbReference type="PANTHER" id="PTHR35006:SF1">
    <property type="entry name" value="BLL2941 PROTEIN"/>
    <property type="match status" value="1"/>
</dbReference>
<evidence type="ECO:0000313" key="2">
    <source>
        <dbReference type="EMBL" id="QEX19487.1"/>
    </source>
</evidence>
<dbReference type="InterPro" id="IPR004360">
    <property type="entry name" value="Glyas_Fos-R_dOase_dom"/>
</dbReference>
<evidence type="ECO:0000259" key="1">
    <source>
        <dbReference type="Pfam" id="PF00903"/>
    </source>
</evidence>
<organism evidence="2 3">
    <name type="scientific">Hypericibacter terrae</name>
    <dbReference type="NCBI Taxonomy" id="2602015"/>
    <lineage>
        <taxon>Bacteria</taxon>
        <taxon>Pseudomonadati</taxon>
        <taxon>Pseudomonadota</taxon>
        <taxon>Alphaproteobacteria</taxon>
        <taxon>Rhodospirillales</taxon>
        <taxon>Dongiaceae</taxon>
        <taxon>Hypericibacter</taxon>
    </lineage>
</organism>
<dbReference type="SUPFAM" id="SSF54593">
    <property type="entry name" value="Glyoxalase/Bleomycin resistance protein/Dihydroxybiphenyl dioxygenase"/>
    <property type="match status" value="1"/>
</dbReference>
<accession>A0A5J6MQU3</accession>
<sequence length="125" mass="13254">MLAYIMVGAKNIKRAAKFYDAALAPLGLVQTGMEDRYAGYGPKNAPAKTQFYVTKPYNKKPATFGNGTMIAFTAKSKKAVDGFHAAALASGGTDEGKPGPRGTSYAAYVRDLDGNKICAYCTKAK</sequence>
<gene>
    <name evidence="2" type="ORF">FRZ44_48010</name>
</gene>
<dbReference type="Pfam" id="PF00903">
    <property type="entry name" value="Glyoxalase"/>
    <property type="match status" value="1"/>
</dbReference>
<dbReference type="CDD" id="cd07262">
    <property type="entry name" value="VOC_like"/>
    <property type="match status" value="1"/>
</dbReference>
<keyword evidence="2" id="KW-0456">Lyase</keyword>